<proteinExistence type="predicted"/>
<dbReference type="InterPro" id="IPR038717">
    <property type="entry name" value="Tc1-like_DDE_dom"/>
</dbReference>
<evidence type="ECO:0000313" key="3">
    <source>
        <dbReference type="Proteomes" id="UP000326251"/>
    </source>
</evidence>
<name>A0A5J5E8F6_9BIFI</name>
<evidence type="ECO:0000313" key="2">
    <source>
        <dbReference type="EMBL" id="KAA8825745.1"/>
    </source>
</evidence>
<feature type="domain" description="Tc1-like transposase DDE" evidence="1">
    <location>
        <begin position="149"/>
        <end position="213"/>
    </location>
</feature>
<accession>A0A5J5E8F6</accession>
<dbReference type="GO" id="GO:0003676">
    <property type="term" value="F:nucleic acid binding"/>
    <property type="evidence" value="ECO:0007669"/>
    <property type="project" value="InterPro"/>
</dbReference>
<protein>
    <recommendedName>
        <fullName evidence="1">Tc1-like transposase DDE domain-containing protein</fullName>
    </recommendedName>
</protein>
<evidence type="ECO:0000259" key="1">
    <source>
        <dbReference type="Pfam" id="PF13358"/>
    </source>
</evidence>
<gene>
    <name evidence="2" type="ORF">EMO92_04585</name>
</gene>
<organism evidence="2 3">
    <name type="scientific">Bifidobacterium reuteri</name>
    <dbReference type="NCBI Taxonomy" id="983706"/>
    <lineage>
        <taxon>Bacteria</taxon>
        <taxon>Bacillati</taxon>
        <taxon>Actinomycetota</taxon>
        <taxon>Actinomycetes</taxon>
        <taxon>Bifidobacteriales</taxon>
        <taxon>Bifidobacteriaceae</taxon>
        <taxon>Bifidobacterium</taxon>
    </lineage>
</organism>
<dbReference type="Pfam" id="PF13358">
    <property type="entry name" value="DDE_3"/>
    <property type="match status" value="1"/>
</dbReference>
<reference evidence="2 3" key="1">
    <citation type="journal article" date="2019" name="Syst. Appl. Microbiol.">
        <title>Characterization of Bifidobacterium species in feaces of the Egyptian fruit bat: Description of B. vespertilionis sp. nov. and B. rousetti sp. nov.</title>
        <authorList>
            <person name="Modesto M."/>
            <person name="Satti M."/>
            <person name="Watanabe K."/>
            <person name="Puglisi E."/>
            <person name="Morelli L."/>
            <person name="Huang C.-H."/>
            <person name="Liou J.-S."/>
            <person name="Miyashita M."/>
            <person name="Tamura T."/>
            <person name="Saito S."/>
            <person name="Mori K."/>
            <person name="Huang L."/>
            <person name="Sciavilla P."/>
            <person name="Sandri C."/>
            <person name="Spiezio C."/>
            <person name="Vitali F."/>
            <person name="Cavalieri D."/>
            <person name="Perpetuini G."/>
            <person name="Tofalo R."/>
            <person name="Bonetti A."/>
            <person name="Arita M."/>
            <person name="Mattarelli P."/>
        </authorList>
    </citation>
    <scope>NUCLEOTIDE SEQUENCE [LARGE SCALE GENOMIC DNA]</scope>
    <source>
        <strain evidence="2 3">RST19</strain>
    </source>
</reference>
<sequence length="261" mass="29185">MEGSRSGVRSHSYLRARSHVHACISRAATPVARHVRRALALLDAASGVANEENARRRGVRVNTVRAHQFRDQTPIAGRLHIAPVYTLEQGIQRTRRNKTIHQLTGGTHGNGTIAAPYFIMRGHHHNILSPGNPIHKQLDTLDGLPAGLDVHVIADNYATHKHAAVRAWIGTHPRFHMRYTPTSSSWLNQVGHWFGDLDRDAIRRGVFPSLQSLVDSIDQYIDAHNRNPRPYTWTASAETILAKVKHAKDTLNHSTNCETDH</sequence>
<comment type="caution">
    <text evidence="2">The sequence shown here is derived from an EMBL/GenBank/DDBJ whole genome shotgun (WGS) entry which is preliminary data.</text>
</comment>
<dbReference type="Proteomes" id="UP000326251">
    <property type="component" value="Unassembled WGS sequence"/>
</dbReference>
<dbReference type="InterPro" id="IPR036397">
    <property type="entry name" value="RNaseH_sf"/>
</dbReference>
<dbReference type="EMBL" id="RZUG01000005">
    <property type="protein sequence ID" value="KAA8825745.1"/>
    <property type="molecule type" value="Genomic_DNA"/>
</dbReference>
<dbReference type="Gene3D" id="3.30.420.10">
    <property type="entry name" value="Ribonuclease H-like superfamily/Ribonuclease H"/>
    <property type="match status" value="1"/>
</dbReference>
<dbReference type="AlphaFoldDB" id="A0A5J5E8F6"/>